<dbReference type="Proteomes" id="UP000615326">
    <property type="component" value="Unassembled WGS sequence"/>
</dbReference>
<comment type="caution">
    <text evidence="1">The sequence shown here is derived from an EMBL/GenBank/DDBJ whole genome shotgun (WGS) entry which is preliminary data.</text>
</comment>
<evidence type="ECO:0000313" key="2">
    <source>
        <dbReference type="Proteomes" id="UP000615326"/>
    </source>
</evidence>
<sequence>MQTPLGDLTELDLSDHDVCRRILALDKHRLAEGLVIESLFDQYLETFPGDQKDVPRLIDADTAIAVNPGDNVTCAFVWDRGSPVGLGRYLAAPGQHYRVILVRCDSARKVFTAAECRDGKRVSTWYSLPELAQKLSGKNEPSAFDIDASVRDTKRINQSFWGYLSAHYGAELGQRVILPRIFLNFGIQPWFQYVWNVDRIYLQGNQLWHLEIKHKYPMSGRPLTFGLNDGELRMIRRLAHCGLRSLHTIIVKPRWDKETGSMFLTNNMTARNSAAVTGREITCGDALSIMRQPPCYSGADTSFTGRKGLKFYPLQATDFSSFGTLGMPHTEVAARMDAFIRGEKREPVTDDWLLSLKME</sequence>
<organism evidence="1 2">
    <name type="scientific">Acetobacter fallax</name>
    <dbReference type="NCBI Taxonomy" id="1737473"/>
    <lineage>
        <taxon>Bacteria</taxon>
        <taxon>Pseudomonadati</taxon>
        <taxon>Pseudomonadota</taxon>
        <taxon>Alphaproteobacteria</taxon>
        <taxon>Acetobacterales</taxon>
        <taxon>Acetobacteraceae</taxon>
        <taxon>Acetobacter</taxon>
    </lineage>
</organism>
<gene>
    <name evidence="1" type="ORF">GOB84_17495</name>
</gene>
<reference evidence="1 2" key="1">
    <citation type="journal article" date="2020" name="Int. J. Syst. Evol. Microbiol.">
        <title>Novel acetic acid bacteria from cider fermentations: Acetobacter conturbans sp. nov. and Acetobacter fallax sp. nov.</title>
        <authorList>
            <person name="Sombolestani A.S."/>
            <person name="Cleenwerck I."/>
            <person name="Cnockaert M."/>
            <person name="Borremans W."/>
            <person name="Wieme A.D."/>
            <person name="De Vuyst L."/>
            <person name="Vandamme P."/>
        </authorList>
    </citation>
    <scope>NUCLEOTIDE SEQUENCE [LARGE SCALE GENOMIC DNA]</scope>
    <source>
        <strain evidence="1 2">LMG 1637</strain>
    </source>
</reference>
<proteinExistence type="predicted"/>
<dbReference type="RefSeq" id="WP_173578710.1">
    <property type="nucleotide sequence ID" value="NZ_WOSW01000068.1"/>
</dbReference>
<accession>A0ABX0KFE5</accession>
<name>A0ABX0KFE5_9PROT</name>
<keyword evidence="2" id="KW-1185">Reference proteome</keyword>
<dbReference type="EMBL" id="WOSW01000068">
    <property type="protein sequence ID" value="NHO34287.1"/>
    <property type="molecule type" value="Genomic_DNA"/>
</dbReference>
<protein>
    <submittedName>
        <fullName evidence="1">Uncharacterized protein</fullName>
    </submittedName>
</protein>
<evidence type="ECO:0000313" key="1">
    <source>
        <dbReference type="EMBL" id="NHO34287.1"/>
    </source>
</evidence>